<evidence type="ECO:0000256" key="1">
    <source>
        <dbReference type="SAM" id="MobiDB-lite"/>
    </source>
</evidence>
<name>A0A0C2XB65_HEBCY</name>
<evidence type="ECO:0000313" key="2">
    <source>
        <dbReference type="EMBL" id="KIM35198.1"/>
    </source>
</evidence>
<feature type="compositionally biased region" description="Acidic residues" evidence="1">
    <location>
        <begin position="16"/>
        <end position="53"/>
    </location>
</feature>
<evidence type="ECO:0000313" key="3">
    <source>
        <dbReference type="Proteomes" id="UP000053424"/>
    </source>
</evidence>
<reference evidence="2 3" key="1">
    <citation type="submission" date="2014-04" db="EMBL/GenBank/DDBJ databases">
        <authorList>
            <consortium name="DOE Joint Genome Institute"/>
            <person name="Kuo A."/>
            <person name="Gay G."/>
            <person name="Dore J."/>
            <person name="Kohler A."/>
            <person name="Nagy L.G."/>
            <person name="Floudas D."/>
            <person name="Copeland A."/>
            <person name="Barry K.W."/>
            <person name="Cichocki N."/>
            <person name="Veneault-Fourrey C."/>
            <person name="LaButti K."/>
            <person name="Lindquist E.A."/>
            <person name="Lipzen A."/>
            <person name="Lundell T."/>
            <person name="Morin E."/>
            <person name="Murat C."/>
            <person name="Sun H."/>
            <person name="Tunlid A."/>
            <person name="Henrissat B."/>
            <person name="Grigoriev I.V."/>
            <person name="Hibbett D.S."/>
            <person name="Martin F."/>
            <person name="Nordberg H.P."/>
            <person name="Cantor M.N."/>
            <person name="Hua S.X."/>
        </authorList>
    </citation>
    <scope>NUCLEOTIDE SEQUENCE [LARGE SCALE GENOMIC DNA]</scope>
    <source>
        <strain evidence="3">h7</strain>
    </source>
</reference>
<organism evidence="2 3">
    <name type="scientific">Hebeloma cylindrosporum</name>
    <dbReference type="NCBI Taxonomy" id="76867"/>
    <lineage>
        <taxon>Eukaryota</taxon>
        <taxon>Fungi</taxon>
        <taxon>Dikarya</taxon>
        <taxon>Basidiomycota</taxon>
        <taxon>Agaricomycotina</taxon>
        <taxon>Agaricomycetes</taxon>
        <taxon>Agaricomycetidae</taxon>
        <taxon>Agaricales</taxon>
        <taxon>Agaricineae</taxon>
        <taxon>Hymenogastraceae</taxon>
        <taxon>Hebeloma</taxon>
    </lineage>
</organism>
<dbReference type="OrthoDB" id="3069467at2759"/>
<protein>
    <submittedName>
        <fullName evidence="2">Uncharacterized protein</fullName>
    </submittedName>
</protein>
<dbReference type="Proteomes" id="UP000053424">
    <property type="component" value="Unassembled WGS sequence"/>
</dbReference>
<proteinExistence type="predicted"/>
<feature type="region of interest" description="Disordered" evidence="1">
    <location>
        <begin position="1"/>
        <end position="67"/>
    </location>
</feature>
<accession>A0A0C2XB65</accession>
<dbReference type="AlphaFoldDB" id="A0A0C2XB65"/>
<dbReference type="HOGENOM" id="CLU_531062_0_0_1"/>
<gene>
    <name evidence="2" type="ORF">M413DRAFT_14670</name>
</gene>
<sequence>MGHQLKGQKGQGVWQQEDENEFDGEEYEGREEAEDGEEYAGREEAEDADDEGEDFQHRSGPIPESVKDQAYRLHREQRKCDASYPGSMECISVMCRVVNGRRSSWRNIAQKLNLLGIKMEWYRERLQAKVRETKKSGKFDITIGHYAKLVTNMSVKIYQESGLILFGYLIDTMGNPNGTNSSVAWGGAPPYKELRMKKAATITQQTIDYVTMFRSLEMDKVEQIQYQPAIRKPNEGKRDYHSRIFAEYQCMDLDTWLGERQCNSRCPGDPSFKLKQLTGKEVDQAVAARQKAMKCPDDAEWDSVIHIISWSDVSDECSRSLEDQSNMPLVIDSDGKVLLQVKHSKRYKQQMGGKKSQASNNEGNEDGESESEEAPVTRSGGCPSRREPSPTPSGSEDEPQACNVSAQRSANVEPEQQEPESRNISVQRMRNVEREQREPEPHNLSVQHMRDAEPEHPRSDDHQRPTKRLCITQDVDSRRSVNRQPPTVPHSTRPRQQPPNIPHSTRPSHPVPP</sequence>
<keyword evidence="3" id="KW-1185">Reference proteome</keyword>
<feature type="region of interest" description="Disordered" evidence="1">
    <location>
        <begin position="344"/>
        <end position="513"/>
    </location>
</feature>
<feature type="compositionally biased region" description="Acidic residues" evidence="1">
    <location>
        <begin position="363"/>
        <end position="373"/>
    </location>
</feature>
<feature type="compositionally biased region" description="Basic and acidic residues" evidence="1">
    <location>
        <begin position="430"/>
        <end position="441"/>
    </location>
</feature>
<feature type="compositionally biased region" description="Basic and acidic residues" evidence="1">
    <location>
        <begin position="448"/>
        <end position="464"/>
    </location>
</feature>
<reference evidence="3" key="2">
    <citation type="submission" date="2015-01" db="EMBL/GenBank/DDBJ databases">
        <title>Evolutionary Origins and Diversification of the Mycorrhizal Mutualists.</title>
        <authorList>
            <consortium name="DOE Joint Genome Institute"/>
            <consortium name="Mycorrhizal Genomics Consortium"/>
            <person name="Kohler A."/>
            <person name="Kuo A."/>
            <person name="Nagy L.G."/>
            <person name="Floudas D."/>
            <person name="Copeland A."/>
            <person name="Barry K.W."/>
            <person name="Cichocki N."/>
            <person name="Veneault-Fourrey C."/>
            <person name="LaButti K."/>
            <person name="Lindquist E.A."/>
            <person name="Lipzen A."/>
            <person name="Lundell T."/>
            <person name="Morin E."/>
            <person name="Murat C."/>
            <person name="Riley R."/>
            <person name="Ohm R."/>
            <person name="Sun H."/>
            <person name="Tunlid A."/>
            <person name="Henrissat B."/>
            <person name="Grigoriev I.V."/>
            <person name="Hibbett D.S."/>
            <person name="Martin F."/>
        </authorList>
    </citation>
    <scope>NUCLEOTIDE SEQUENCE [LARGE SCALE GENOMIC DNA]</scope>
    <source>
        <strain evidence="3">h7</strain>
    </source>
</reference>
<dbReference type="EMBL" id="KN831827">
    <property type="protein sequence ID" value="KIM35198.1"/>
    <property type="molecule type" value="Genomic_DNA"/>
</dbReference>